<dbReference type="PANTHER" id="PTHR46050:SF18">
    <property type="entry name" value="TETRATRICOPEPTIDE REPEAT (TPR)-LIKE SUPERFAMILY PROTEIN"/>
    <property type="match status" value="1"/>
</dbReference>
<dbReference type="InterPro" id="IPR011990">
    <property type="entry name" value="TPR-like_helical_dom_sf"/>
</dbReference>
<dbReference type="EMBL" id="JADCNL010000005">
    <property type="protein sequence ID" value="KAG0480059.1"/>
    <property type="molecule type" value="Genomic_DNA"/>
</dbReference>
<dbReference type="InterPro" id="IPR044534">
    <property type="entry name" value="TTL1-4"/>
</dbReference>
<feature type="region of interest" description="Disordered" evidence="1">
    <location>
        <begin position="1"/>
        <end position="23"/>
    </location>
</feature>
<reference evidence="2 3" key="1">
    <citation type="journal article" date="2020" name="Nat. Food">
        <title>A phased Vanilla planifolia genome enables genetic improvement of flavour and production.</title>
        <authorList>
            <person name="Hasing T."/>
            <person name="Tang H."/>
            <person name="Brym M."/>
            <person name="Khazi F."/>
            <person name="Huang T."/>
            <person name="Chambers A.H."/>
        </authorList>
    </citation>
    <scope>NUCLEOTIDE SEQUENCE [LARGE SCALE GENOMIC DNA]</scope>
    <source>
        <tissue evidence="2">Leaf</tissue>
    </source>
</reference>
<dbReference type="AlphaFoldDB" id="A0A835R0X8"/>
<accession>A0A835R0X8</accession>
<dbReference type="Gene3D" id="1.25.40.10">
    <property type="entry name" value="Tetratricopeptide repeat domain"/>
    <property type="match status" value="1"/>
</dbReference>
<name>A0A835R0X8_VANPL</name>
<sequence length="217" mass="24955">MQASAPTMGFEEATLAYRRSQPRSPECNPTIQQSCMPFQLGQLEKAIEDCNAALNLRPKYNKALLRRADCNSRALQEAKAHLIKQKDEGIVNMKEQASRTKSEGLCSVPTFKLYRNDFNVKDFAGSNTAVFNSIFVYIEFKNIRYLFDWSHFKDLLTTKLKDYKFTYKSFEQFQTCAWLLRQLASIKLHGPLLFSGTLSGSSSWFQFCFDVLLITHL</sequence>
<evidence type="ECO:0000313" key="2">
    <source>
        <dbReference type="EMBL" id="KAG0480059.1"/>
    </source>
</evidence>
<organism evidence="2 3">
    <name type="scientific">Vanilla planifolia</name>
    <name type="common">Vanilla</name>
    <dbReference type="NCBI Taxonomy" id="51239"/>
    <lineage>
        <taxon>Eukaryota</taxon>
        <taxon>Viridiplantae</taxon>
        <taxon>Streptophyta</taxon>
        <taxon>Embryophyta</taxon>
        <taxon>Tracheophyta</taxon>
        <taxon>Spermatophyta</taxon>
        <taxon>Magnoliopsida</taxon>
        <taxon>Liliopsida</taxon>
        <taxon>Asparagales</taxon>
        <taxon>Orchidaceae</taxon>
        <taxon>Vanilloideae</taxon>
        <taxon>Vanilleae</taxon>
        <taxon>Vanilla</taxon>
    </lineage>
</organism>
<evidence type="ECO:0000313" key="3">
    <source>
        <dbReference type="Proteomes" id="UP000636800"/>
    </source>
</evidence>
<gene>
    <name evidence="2" type="ORF">HPP92_010917</name>
</gene>
<dbReference type="OrthoDB" id="10038011at2759"/>
<dbReference type="PANTHER" id="PTHR46050">
    <property type="entry name" value="TPR REPEAT-CONTAINING THIOREDOXIN"/>
    <property type="match status" value="1"/>
</dbReference>
<dbReference type="GO" id="GO:0005737">
    <property type="term" value="C:cytoplasm"/>
    <property type="evidence" value="ECO:0007669"/>
    <property type="project" value="TreeGrafter"/>
</dbReference>
<protein>
    <submittedName>
        <fullName evidence="2">Uncharacterized protein</fullName>
    </submittedName>
</protein>
<keyword evidence="3" id="KW-1185">Reference proteome</keyword>
<proteinExistence type="predicted"/>
<dbReference type="Proteomes" id="UP000636800">
    <property type="component" value="Chromosome 5"/>
</dbReference>
<dbReference type="SUPFAM" id="SSF48452">
    <property type="entry name" value="TPR-like"/>
    <property type="match status" value="1"/>
</dbReference>
<evidence type="ECO:0000256" key="1">
    <source>
        <dbReference type="SAM" id="MobiDB-lite"/>
    </source>
</evidence>
<comment type="caution">
    <text evidence="2">The sequence shown here is derived from an EMBL/GenBank/DDBJ whole genome shotgun (WGS) entry which is preliminary data.</text>
</comment>